<evidence type="ECO:0000313" key="5">
    <source>
        <dbReference type="EMBL" id="VAX00415.1"/>
    </source>
</evidence>
<sequence>MTSMNDEQLLRYSRQIMLPSMDFEGQQRLLDGHALIIGLGGLGSPVALYLAAAGVGHLTLADFDTVDLSNLQRQIVHGNGDIGRPKVESAAQTLQALNPDVRIDTLPQRLEGEALLQAVRTADIVLDASDNFTTRFAINAACVAERTPLVSGAAVGLDGQITVFSNDTDSPCYRCLYDDTPDNATEGSWANCSASGVLAPLVGVIGSMQALEAIKLLAGIGKPLTGRLLILDAAHLEWREMRYRRD</sequence>
<reference evidence="5" key="1">
    <citation type="submission" date="2018-06" db="EMBL/GenBank/DDBJ databases">
        <authorList>
            <person name="Zhirakovskaya E."/>
        </authorList>
    </citation>
    <scope>NUCLEOTIDE SEQUENCE</scope>
</reference>
<dbReference type="SUPFAM" id="SSF69572">
    <property type="entry name" value="Activating enzymes of the ubiquitin-like proteins"/>
    <property type="match status" value="1"/>
</dbReference>
<name>A0A3B1B2C1_9ZZZZ</name>
<evidence type="ECO:0000256" key="3">
    <source>
        <dbReference type="ARBA" id="ARBA00022840"/>
    </source>
</evidence>
<dbReference type="InterPro" id="IPR000594">
    <property type="entry name" value="ThiF_NAD_FAD-bd"/>
</dbReference>
<feature type="non-terminal residue" evidence="5">
    <location>
        <position position="246"/>
    </location>
</feature>
<dbReference type="AlphaFoldDB" id="A0A3B1B2C1"/>
<dbReference type="GO" id="GO:0005524">
    <property type="term" value="F:ATP binding"/>
    <property type="evidence" value="ECO:0007669"/>
    <property type="project" value="UniProtKB-KW"/>
</dbReference>
<dbReference type="PANTHER" id="PTHR10953">
    <property type="entry name" value="UBIQUITIN-ACTIVATING ENZYME E1"/>
    <property type="match status" value="1"/>
</dbReference>
<gene>
    <name evidence="5" type="ORF">MNBD_GAMMA20-499</name>
</gene>
<accession>A0A3B1B2C1</accession>
<keyword evidence="2" id="KW-0547">Nucleotide-binding</keyword>
<feature type="domain" description="THIF-type NAD/FAD binding fold" evidence="4">
    <location>
        <begin position="12"/>
        <end position="243"/>
    </location>
</feature>
<organism evidence="5">
    <name type="scientific">hydrothermal vent metagenome</name>
    <dbReference type="NCBI Taxonomy" id="652676"/>
    <lineage>
        <taxon>unclassified sequences</taxon>
        <taxon>metagenomes</taxon>
        <taxon>ecological metagenomes</taxon>
    </lineage>
</organism>
<dbReference type="GO" id="GO:0061605">
    <property type="term" value="F:molybdopterin-synthase adenylyltransferase activity"/>
    <property type="evidence" value="ECO:0007669"/>
    <property type="project" value="UniProtKB-EC"/>
</dbReference>
<dbReference type="EC" id="2.7.7.80" evidence="5"/>
<dbReference type="PANTHER" id="PTHR10953:SF240">
    <property type="entry name" value="SULFUR CARRIER PROTEIN THIS ADENYLYLTRANSFERASE"/>
    <property type="match status" value="1"/>
</dbReference>
<dbReference type="GO" id="GO:0008146">
    <property type="term" value="F:sulfotransferase activity"/>
    <property type="evidence" value="ECO:0007669"/>
    <property type="project" value="TreeGrafter"/>
</dbReference>
<dbReference type="EMBL" id="UOFU01000199">
    <property type="protein sequence ID" value="VAX00415.1"/>
    <property type="molecule type" value="Genomic_DNA"/>
</dbReference>
<keyword evidence="1 5" id="KW-0808">Transferase</keyword>
<dbReference type="FunFam" id="3.40.50.720:FF:000033">
    <property type="entry name" value="Adenylyltransferase and sulfurtransferase MOCS3"/>
    <property type="match status" value="1"/>
</dbReference>
<evidence type="ECO:0000259" key="4">
    <source>
        <dbReference type="Pfam" id="PF00899"/>
    </source>
</evidence>
<dbReference type="Pfam" id="PF00899">
    <property type="entry name" value="ThiF"/>
    <property type="match status" value="1"/>
</dbReference>
<protein>
    <submittedName>
        <fullName evidence="5">Molybdopterin-synthase adenylyltransferase</fullName>
        <ecNumber evidence="5">2.7.7.80</ecNumber>
    </submittedName>
</protein>
<keyword evidence="3" id="KW-0067">ATP-binding</keyword>
<dbReference type="GO" id="GO:0005829">
    <property type="term" value="C:cytosol"/>
    <property type="evidence" value="ECO:0007669"/>
    <property type="project" value="TreeGrafter"/>
</dbReference>
<evidence type="ECO:0000256" key="2">
    <source>
        <dbReference type="ARBA" id="ARBA00022741"/>
    </source>
</evidence>
<dbReference type="Gene3D" id="3.40.50.720">
    <property type="entry name" value="NAD(P)-binding Rossmann-like Domain"/>
    <property type="match status" value="1"/>
</dbReference>
<dbReference type="CDD" id="cd00757">
    <property type="entry name" value="ThiF_MoeB_HesA_family"/>
    <property type="match status" value="1"/>
</dbReference>
<evidence type="ECO:0000256" key="1">
    <source>
        <dbReference type="ARBA" id="ARBA00022679"/>
    </source>
</evidence>
<dbReference type="GO" id="GO:0008641">
    <property type="term" value="F:ubiquitin-like modifier activating enzyme activity"/>
    <property type="evidence" value="ECO:0007669"/>
    <property type="project" value="InterPro"/>
</dbReference>
<dbReference type="InterPro" id="IPR045886">
    <property type="entry name" value="ThiF/MoeB/HesA"/>
</dbReference>
<dbReference type="InterPro" id="IPR035985">
    <property type="entry name" value="Ubiquitin-activating_enz"/>
</dbReference>
<dbReference type="GO" id="GO:0004792">
    <property type="term" value="F:thiosulfate-cyanide sulfurtransferase activity"/>
    <property type="evidence" value="ECO:0007669"/>
    <property type="project" value="TreeGrafter"/>
</dbReference>
<keyword evidence="5" id="KW-0548">Nucleotidyltransferase</keyword>
<proteinExistence type="predicted"/>
<dbReference type="NCBIfam" id="NF004281">
    <property type="entry name" value="PRK05690.1"/>
    <property type="match status" value="1"/>
</dbReference>